<feature type="binding site" evidence="6">
    <location>
        <position position="310"/>
    </location>
    <ligand>
        <name>Ca(2+)</name>
        <dbReference type="ChEBI" id="CHEBI:29108"/>
        <label>1</label>
    </ligand>
</feature>
<feature type="binding site" evidence="6">
    <location>
        <position position="309"/>
    </location>
    <ligand>
        <name>Ca(2+)</name>
        <dbReference type="ChEBI" id="CHEBI:29108"/>
        <label>1</label>
    </ligand>
</feature>
<dbReference type="InterPro" id="IPR037104">
    <property type="entry name" value="Annexin_sf"/>
</dbReference>
<keyword evidence="1 6" id="KW-0479">Metal-binding</keyword>
<evidence type="ECO:0000256" key="6">
    <source>
        <dbReference type="PIRSR" id="PIRSR609118-1"/>
    </source>
</evidence>
<proteinExistence type="inferred from homology"/>
<protein>
    <recommendedName>
        <fullName evidence="7">Annexin</fullName>
    </recommendedName>
</protein>
<dbReference type="GO" id="GO:0005737">
    <property type="term" value="C:cytoplasm"/>
    <property type="evidence" value="ECO:0007669"/>
    <property type="project" value="TreeGrafter"/>
</dbReference>
<accession>A0A833RCS8</accession>
<gene>
    <name evidence="8" type="ORF">FCM35_KLT19427</name>
</gene>
<comment type="similarity">
    <text evidence="7">Belongs to the annexin family.</text>
</comment>
<evidence type="ECO:0000256" key="1">
    <source>
        <dbReference type="ARBA" id="ARBA00022723"/>
    </source>
</evidence>
<dbReference type="Proteomes" id="UP000623129">
    <property type="component" value="Unassembled WGS sequence"/>
</dbReference>
<dbReference type="InterPro" id="IPR018502">
    <property type="entry name" value="Annexin_repeat"/>
</dbReference>
<comment type="caution">
    <text evidence="8">The sequence shown here is derived from an EMBL/GenBank/DDBJ whole genome shotgun (WGS) entry which is preliminary data.</text>
</comment>
<dbReference type="SMART" id="SM00335">
    <property type="entry name" value="ANX"/>
    <property type="match status" value="3"/>
</dbReference>
<dbReference type="Gene3D" id="1.10.220.10">
    <property type="entry name" value="Annexin"/>
    <property type="match status" value="4"/>
</dbReference>
<dbReference type="GO" id="GO:0005886">
    <property type="term" value="C:plasma membrane"/>
    <property type="evidence" value="ECO:0007669"/>
    <property type="project" value="TreeGrafter"/>
</dbReference>
<dbReference type="InterPro" id="IPR009118">
    <property type="entry name" value="AnnexinD_plant"/>
</dbReference>
<evidence type="ECO:0000313" key="8">
    <source>
        <dbReference type="EMBL" id="KAF3336841.1"/>
    </source>
</evidence>
<reference evidence="8" key="1">
    <citation type="submission" date="2020-01" db="EMBL/GenBank/DDBJ databases">
        <title>Genome sequence of Kobresia littledalei, the first chromosome-level genome in the family Cyperaceae.</title>
        <authorList>
            <person name="Qu G."/>
        </authorList>
    </citation>
    <scope>NUCLEOTIDE SEQUENCE</scope>
    <source>
        <strain evidence="8">C.B.Clarke</strain>
        <tissue evidence="8">Leaf</tissue>
    </source>
</reference>
<dbReference type="OrthoDB" id="37886at2759"/>
<dbReference type="Pfam" id="PF00191">
    <property type="entry name" value="Annexin"/>
    <property type="match status" value="4"/>
</dbReference>
<feature type="binding site" evidence="6">
    <location>
        <position position="72"/>
    </location>
    <ligand>
        <name>Ca(2+)</name>
        <dbReference type="ChEBI" id="CHEBI:29108"/>
        <label>1</label>
    </ligand>
</feature>
<organism evidence="8 9">
    <name type="scientific">Carex littledalei</name>
    <dbReference type="NCBI Taxonomy" id="544730"/>
    <lineage>
        <taxon>Eukaryota</taxon>
        <taxon>Viridiplantae</taxon>
        <taxon>Streptophyta</taxon>
        <taxon>Embryophyta</taxon>
        <taxon>Tracheophyta</taxon>
        <taxon>Spermatophyta</taxon>
        <taxon>Magnoliopsida</taxon>
        <taxon>Liliopsida</taxon>
        <taxon>Poales</taxon>
        <taxon>Cyperaceae</taxon>
        <taxon>Cyperoideae</taxon>
        <taxon>Cariceae</taxon>
        <taxon>Carex</taxon>
        <taxon>Carex subgen. Euthyceras</taxon>
    </lineage>
</organism>
<dbReference type="GO" id="GO:0009651">
    <property type="term" value="P:response to salt stress"/>
    <property type="evidence" value="ECO:0007669"/>
    <property type="project" value="TreeGrafter"/>
</dbReference>
<keyword evidence="3 6" id="KW-0106">Calcium</keyword>
<dbReference type="PRINTS" id="PR01814">
    <property type="entry name" value="ANNEXINPLANT"/>
</dbReference>
<dbReference type="PRINTS" id="PR00196">
    <property type="entry name" value="ANNEXIN"/>
</dbReference>
<dbReference type="GO" id="GO:0001786">
    <property type="term" value="F:phosphatidylserine binding"/>
    <property type="evidence" value="ECO:0007669"/>
    <property type="project" value="TreeGrafter"/>
</dbReference>
<name>A0A833RCS8_9POAL</name>
<keyword evidence="9" id="KW-1185">Reference proteome</keyword>
<evidence type="ECO:0000256" key="7">
    <source>
        <dbReference type="RuleBase" id="RU003540"/>
    </source>
</evidence>
<dbReference type="GO" id="GO:0005509">
    <property type="term" value="F:calcium ion binding"/>
    <property type="evidence" value="ECO:0007669"/>
    <property type="project" value="InterPro"/>
</dbReference>
<dbReference type="PROSITE" id="PS51897">
    <property type="entry name" value="ANNEXIN_2"/>
    <property type="match status" value="2"/>
</dbReference>
<dbReference type="AlphaFoldDB" id="A0A833RCS8"/>
<evidence type="ECO:0000256" key="5">
    <source>
        <dbReference type="ARBA" id="ARBA00023302"/>
    </source>
</evidence>
<dbReference type="EMBL" id="SWLB01000007">
    <property type="protein sequence ID" value="KAF3336841.1"/>
    <property type="molecule type" value="Genomic_DNA"/>
</dbReference>
<evidence type="ECO:0000256" key="4">
    <source>
        <dbReference type="ARBA" id="ARBA00023216"/>
    </source>
</evidence>
<comment type="domain">
    <text evidence="7">A pair of annexin repeats may form one binding site for calcium and phospholipid.</text>
</comment>
<dbReference type="InterPro" id="IPR001464">
    <property type="entry name" value="Annexin"/>
</dbReference>
<keyword evidence="4 7" id="KW-0041">Annexin</keyword>
<feature type="binding site" evidence="6">
    <location>
        <position position="269"/>
    </location>
    <ligand>
        <name>Ca(2+)</name>
        <dbReference type="ChEBI" id="CHEBI:29108"/>
        <label>1</label>
    </ligand>
</feature>
<dbReference type="GO" id="GO:0005544">
    <property type="term" value="F:calcium-dependent phospholipid binding"/>
    <property type="evidence" value="ECO:0007669"/>
    <property type="project" value="UniProtKB-KW"/>
</dbReference>
<dbReference type="GO" id="GO:0009409">
    <property type="term" value="P:response to cold"/>
    <property type="evidence" value="ECO:0007669"/>
    <property type="project" value="TreeGrafter"/>
</dbReference>
<dbReference type="PANTHER" id="PTHR10502">
    <property type="entry name" value="ANNEXIN"/>
    <property type="match status" value="1"/>
</dbReference>
<dbReference type="PANTHER" id="PTHR10502:SF99">
    <property type="entry name" value="ANNEXIN D3"/>
    <property type="match status" value="1"/>
</dbReference>
<dbReference type="SUPFAM" id="SSF47874">
    <property type="entry name" value="Annexin"/>
    <property type="match status" value="1"/>
</dbReference>
<dbReference type="InterPro" id="IPR018252">
    <property type="entry name" value="Annexin_repeat_CS"/>
</dbReference>
<keyword evidence="2 7" id="KW-0677">Repeat</keyword>
<dbReference type="FunFam" id="1.10.220.10:FF:000001">
    <property type="entry name" value="Annexin"/>
    <property type="match status" value="1"/>
</dbReference>
<keyword evidence="5 7" id="KW-0111">Calcium/phospholipid-binding</keyword>
<dbReference type="GO" id="GO:0009414">
    <property type="term" value="P:response to water deprivation"/>
    <property type="evidence" value="ECO:0007669"/>
    <property type="project" value="TreeGrafter"/>
</dbReference>
<evidence type="ECO:0000256" key="3">
    <source>
        <dbReference type="ARBA" id="ARBA00022837"/>
    </source>
</evidence>
<evidence type="ECO:0000313" key="9">
    <source>
        <dbReference type="Proteomes" id="UP000623129"/>
    </source>
</evidence>
<dbReference type="PROSITE" id="PS00223">
    <property type="entry name" value="ANNEXIN_1"/>
    <property type="match status" value="1"/>
</dbReference>
<dbReference type="GO" id="GO:0009408">
    <property type="term" value="P:response to heat"/>
    <property type="evidence" value="ECO:0007669"/>
    <property type="project" value="TreeGrafter"/>
</dbReference>
<sequence length="328" mass="37535">MEASFSLMIWNENRSRLQSFEGESNSRSLRYGKDENAIKELLCHRTSAQIAQITRAYEDLYKEKLMDRLNSEFSAILQMHSKPAIMLWATDPADRDAKWAHKAIKEKKGERGALMIIEIACGSSPDHLMAVRKAYSTRYSRSLEEEIAFTSAFKEPMREFLVQLVTSYRYKGDNAEESSAQSEAAILYNGLQTNHLLQEQIMRMISLRSKSHINATLQYYQQEYGKSIEEELAACTSPFSALMKVVIWCLISPEKHFAEVLRGSMEGLGTDEDTLTRGVVSRAEIDMELIKEEYKRRYNTTLTHDITEDTSGLYKDILLALIGPEKEP</sequence>
<feature type="binding site" evidence="6">
    <location>
        <position position="32"/>
    </location>
    <ligand>
        <name>Ca(2+)</name>
        <dbReference type="ChEBI" id="CHEBI:29108"/>
        <label>1</label>
    </ligand>
</feature>
<evidence type="ECO:0000256" key="2">
    <source>
        <dbReference type="ARBA" id="ARBA00022737"/>
    </source>
</evidence>